<evidence type="ECO:0000313" key="10">
    <source>
        <dbReference type="EMBL" id="RRK34148.1"/>
    </source>
</evidence>
<dbReference type="SMART" id="SM00382">
    <property type="entry name" value="AAA"/>
    <property type="match status" value="1"/>
</dbReference>
<dbReference type="GO" id="GO:0005886">
    <property type="term" value="C:plasma membrane"/>
    <property type="evidence" value="ECO:0007669"/>
    <property type="project" value="UniProtKB-SubCell"/>
</dbReference>
<reference evidence="10" key="1">
    <citation type="submission" date="2018-10" db="EMBL/GenBank/DDBJ databases">
        <title>Schaedlerella arabinophila gen. nov. sp. nov., isolated from the mouse intestinal tract and comparative analysis with the genome of the closely related altered Schaedler flora strain ASF502.</title>
        <authorList>
            <person name="Miyake S."/>
            <person name="Soh M."/>
            <person name="Seedorf H."/>
        </authorList>
    </citation>
    <scope>NUCLEOTIDE SEQUENCE [LARGE SCALE GENOMIC DNA]</scope>
    <source>
        <strain evidence="10">DSM 106076</strain>
    </source>
</reference>
<dbReference type="FunFam" id="3.40.50.300:FF:000127">
    <property type="entry name" value="Ribose import ATP-binding protein RbsA"/>
    <property type="match status" value="1"/>
</dbReference>
<keyword evidence="5" id="KW-0547">Nucleotide-binding</keyword>
<evidence type="ECO:0000256" key="2">
    <source>
        <dbReference type="ARBA" id="ARBA00022448"/>
    </source>
</evidence>
<dbReference type="EMBL" id="RHJS01000002">
    <property type="protein sequence ID" value="RRK34148.1"/>
    <property type="molecule type" value="Genomic_DNA"/>
</dbReference>
<protein>
    <submittedName>
        <fullName evidence="10">ABC transporter ATP-binding protein</fullName>
    </submittedName>
</protein>
<dbReference type="InterPro" id="IPR027417">
    <property type="entry name" value="P-loop_NTPase"/>
</dbReference>
<dbReference type="PANTHER" id="PTHR43790:SF4">
    <property type="entry name" value="GUANOSINE IMPORT ATP-BINDING PROTEIN NUPO"/>
    <property type="match status" value="1"/>
</dbReference>
<gene>
    <name evidence="10" type="ORF">EBB54_24530</name>
</gene>
<proteinExistence type="predicted"/>
<keyword evidence="11" id="KW-1185">Reference proteome</keyword>
<dbReference type="CDD" id="cd03216">
    <property type="entry name" value="ABC_Carb_Monos_I"/>
    <property type="match status" value="1"/>
</dbReference>
<dbReference type="GO" id="GO:0005524">
    <property type="term" value="F:ATP binding"/>
    <property type="evidence" value="ECO:0007669"/>
    <property type="project" value="UniProtKB-KW"/>
</dbReference>
<dbReference type="GO" id="GO:0016887">
    <property type="term" value="F:ATP hydrolysis activity"/>
    <property type="evidence" value="ECO:0007669"/>
    <property type="project" value="InterPro"/>
</dbReference>
<evidence type="ECO:0000256" key="8">
    <source>
        <dbReference type="ARBA" id="ARBA00023136"/>
    </source>
</evidence>
<dbReference type="Gene3D" id="3.40.50.300">
    <property type="entry name" value="P-loop containing nucleotide triphosphate hydrolases"/>
    <property type="match status" value="2"/>
</dbReference>
<sequence>MSDYILEMNHIAKIYGNGVVANSDVNFNLKKGEIHALVGENGAGKSTLMKILFGMEQPSRGEIVLRGKKTVFSGSKEAIASGIGMVHQHFMLVESFSVAQNIVLGMEPKKGLFINHEEAVRFTREMGEKYNLPVEPEEITKNLPVGLKQKVEILKALARGAEILILDEPTAVLTPQEIDQLFEELEQLKAQGHTIVFISHKIPEIKQICDRITVMRSGRTIDTYLCDEVTEQQISNAIMGCELNTSIERRKKEYGEANIQVANLFYTDKSGVQVLKNISFCVRKGMIFGIAGVQGNGQVELIDILTRRRAVQNGEVRFYGQDISGTDQKGIRGISFGYIPEDRLEQGVAASVSISENMISNNLENQDFQKCGMLDFKKIDEFVDKNIKGYEIRCAGGSQPTGMLSGGNMQKVVVARECEHHPGILIAEQPTRGVDVGAAYIIHKKLVQLCEQGSSVLLVSADLAEILKLSDVLAVMYEGEIVAFFESTEGLNEEKLGLYMLGIERHTPEQIRKAVNWCE</sequence>
<dbReference type="InterPro" id="IPR003439">
    <property type="entry name" value="ABC_transporter-like_ATP-bd"/>
</dbReference>
<evidence type="ECO:0000256" key="7">
    <source>
        <dbReference type="ARBA" id="ARBA00022967"/>
    </source>
</evidence>
<keyword evidence="4" id="KW-0677">Repeat</keyword>
<dbReference type="InterPro" id="IPR050107">
    <property type="entry name" value="ABC_carbohydrate_import_ATPase"/>
</dbReference>
<evidence type="ECO:0000259" key="9">
    <source>
        <dbReference type="PROSITE" id="PS50893"/>
    </source>
</evidence>
<dbReference type="Proteomes" id="UP000274920">
    <property type="component" value="Unassembled WGS sequence"/>
</dbReference>
<dbReference type="PANTHER" id="PTHR43790">
    <property type="entry name" value="CARBOHYDRATE TRANSPORT ATP-BINDING PROTEIN MG119-RELATED"/>
    <property type="match status" value="1"/>
</dbReference>
<feature type="domain" description="ABC transporter" evidence="9">
    <location>
        <begin position="6"/>
        <end position="242"/>
    </location>
</feature>
<dbReference type="PROSITE" id="PS50893">
    <property type="entry name" value="ABC_TRANSPORTER_2"/>
    <property type="match status" value="2"/>
</dbReference>
<keyword evidence="7" id="KW-1278">Translocase</keyword>
<dbReference type="Pfam" id="PF00005">
    <property type="entry name" value="ABC_tran"/>
    <property type="match status" value="2"/>
</dbReference>
<keyword evidence="2" id="KW-0813">Transport</keyword>
<comment type="subcellular location">
    <subcellularLocation>
        <location evidence="1">Cell membrane</location>
        <topology evidence="1">Peripheral membrane protein</topology>
    </subcellularLocation>
</comment>
<keyword evidence="8" id="KW-0472">Membrane</keyword>
<keyword evidence="6 10" id="KW-0067">ATP-binding</keyword>
<dbReference type="RefSeq" id="WP_125129309.1">
    <property type="nucleotide sequence ID" value="NZ_RHJS01000002.1"/>
</dbReference>
<keyword evidence="3" id="KW-1003">Cell membrane</keyword>
<feature type="domain" description="ABC transporter" evidence="9">
    <location>
        <begin position="259"/>
        <end position="503"/>
    </location>
</feature>
<dbReference type="InterPro" id="IPR003593">
    <property type="entry name" value="AAA+_ATPase"/>
</dbReference>
<evidence type="ECO:0000256" key="3">
    <source>
        <dbReference type="ARBA" id="ARBA00022475"/>
    </source>
</evidence>
<dbReference type="CDD" id="cd03215">
    <property type="entry name" value="ABC_Carb_Monos_II"/>
    <property type="match status" value="1"/>
</dbReference>
<organism evidence="10 11">
    <name type="scientific">Schaedlerella arabinosiphila</name>
    <dbReference type="NCBI Taxonomy" id="2044587"/>
    <lineage>
        <taxon>Bacteria</taxon>
        <taxon>Bacillati</taxon>
        <taxon>Bacillota</taxon>
        <taxon>Clostridia</taxon>
        <taxon>Lachnospirales</taxon>
        <taxon>Lachnospiraceae</taxon>
        <taxon>Schaedlerella</taxon>
    </lineage>
</organism>
<dbReference type="AlphaFoldDB" id="A0A3R8LIN5"/>
<evidence type="ECO:0000313" key="11">
    <source>
        <dbReference type="Proteomes" id="UP000274920"/>
    </source>
</evidence>
<accession>A0A3R8LIN5</accession>
<evidence type="ECO:0000256" key="4">
    <source>
        <dbReference type="ARBA" id="ARBA00022737"/>
    </source>
</evidence>
<evidence type="ECO:0000256" key="5">
    <source>
        <dbReference type="ARBA" id="ARBA00022741"/>
    </source>
</evidence>
<dbReference type="SUPFAM" id="SSF52540">
    <property type="entry name" value="P-loop containing nucleoside triphosphate hydrolases"/>
    <property type="match status" value="2"/>
</dbReference>
<name>A0A3R8LIN5_9FIRM</name>
<comment type="caution">
    <text evidence="10">The sequence shown here is derived from an EMBL/GenBank/DDBJ whole genome shotgun (WGS) entry which is preliminary data.</text>
</comment>
<evidence type="ECO:0000256" key="6">
    <source>
        <dbReference type="ARBA" id="ARBA00022840"/>
    </source>
</evidence>
<evidence type="ECO:0000256" key="1">
    <source>
        <dbReference type="ARBA" id="ARBA00004202"/>
    </source>
</evidence>